<dbReference type="InterPro" id="IPR006146">
    <property type="entry name" value="5'-Nucleotdase_CS"/>
</dbReference>
<dbReference type="EMBL" id="JAAAIM010000268">
    <property type="protein sequence ID" value="KAG0290900.1"/>
    <property type="molecule type" value="Genomic_DNA"/>
</dbReference>
<proteinExistence type="inferred from homology"/>
<evidence type="ECO:0000256" key="3">
    <source>
        <dbReference type="RuleBase" id="RU362119"/>
    </source>
</evidence>
<name>A0ABQ7K4F1_9FUNG</name>
<feature type="signal peptide" evidence="3">
    <location>
        <begin position="1"/>
        <end position="36"/>
    </location>
</feature>
<accession>A0ABQ7K4F1</accession>
<comment type="caution">
    <text evidence="6">The sequence shown here is derived from an EMBL/GenBank/DDBJ whole genome shotgun (WGS) entry which is preliminary data.</text>
</comment>
<dbReference type="Gene3D" id="3.60.21.10">
    <property type="match status" value="1"/>
</dbReference>
<dbReference type="Gene3D" id="3.90.780.10">
    <property type="entry name" value="5'-Nucleotidase, C-terminal domain"/>
    <property type="match status" value="1"/>
</dbReference>
<dbReference type="SUPFAM" id="SSF55816">
    <property type="entry name" value="5'-nucleotidase (syn. UDP-sugar hydrolase), C-terminal domain"/>
    <property type="match status" value="1"/>
</dbReference>
<protein>
    <recommendedName>
        <fullName evidence="8">5'-nucleotidase</fullName>
    </recommendedName>
</protein>
<comment type="similarity">
    <text evidence="1 3">Belongs to the 5'-nucleotidase family.</text>
</comment>
<evidence type="ECO:0000259" key="5">
    <source>
        <dbReference type="Pfam" id="PF02872"/>
    </source>
</evidence>
<feature type="domain" description="Calcineurin-like phosphoesterase" evidence="4">
    <location>
        <begin position="45"/>
        <end position="261"/>
    </location>
</feature>
<feature type="chain" id="PRO_5044958333" description="5'-nucleotidase" evidence="3">
    <location>
        <begin position="37"/>
        <end position="623"/>
    </location>
</feature>
<keyword evidence="2 3" id="KW-0732">Signal</keyword>
<dbReference type="SUPFAM" id="SSF56300">
    <property type="entry name" value="Metallo-dependent phosphatases"/>
    <property type="match status" value="1"/>
</dbReference>
<dbReference type="PROSITE" id="PS00785">
    <property type="entry name" value="5_NUCLEOTIDASE_1"/>
    <property type="match status" value="1"/>
</dbReference>
<dbReference type="Proteomes" id="UP001194696">
    <property type="component" value="Unassembled WGS sequence"/>
</dbReference>
<evidence type="ECO:0008006" key="8">
    <source>
        <dbReference type="Google" id="ProtNLM"/>
    </source>
</evidence>
<dbReference type="InterPro" id="IPR006179">
    <property type="entry name" value="5_nucleotidase/apyrase"/>
</dbReference>
<dbReference type="PANTHER" id="PTHR11575">
    <property type="entry name" value="5'-NUCLEOTIDASE-RELATED"/>
    <property type="match status" value="1"/>
</dbReference>
<reference evidence="6 7" key="1">
    <citation type="journal article" date="2020" name="Fungal Divers.">
        <title>Resolving the Mortierellaceae phylogeny through synthesis of multi-gene phylogenetics and phylogenomics.</title>
        <authorList>
            <person name="Vandepol N."/>
            <person name="Liber J."/>
            <person name="Desiro A."/>
            <person name="Na H."/>
            <person name="Kennedy M."/>
            <person name="Barry K."/>
            <person name="Grigoriev I.V."/>
            <person name="Miller A.N."/>
            <person name="O'Donnell K."/>
            <person name="Stajich J.E."/>
            <person name="Bonito G."/>
        </authorList>
    </citation>
    <scope>NUCLEOTIDE SEQUENCE [LARGE SCALE GENOMIC DNA]</scope>
    <source>
        <strain evidence="6 7">AD045</strain>
    </source>
</reference>
<evidence type="ECO:0000256" key="2">
    <source>
        <dbReference type="ARBA" id="ARBA00022729"/>
    </source>
</evidence>
<sequence>MRLNNQRSKHSGLLRLLLATTTALLLSTSFNTHVQAQTDTGLKITIIHTNDIHSRVDPANELGTACTAADISVGNCYGGFARHKTLIQKLRAARENSLLLDGGDEFQGTLYYSYYKGNVTSEIMNELGYDATTIGNHEWDDGVEVLKRFWGKLKMPVVCCNIDFSKNPELGKLVKPYTIFEKYGIGVIGYITPTTGEIAPTGPTVSFIDPVAPVQKAIDELTAKGYKRIIAVSHNGYESDMELAAKTRGLDLIVGGHSHSYLGDPKSALYQGPYPTLIKNLDGEDTLIVQAYCWGRFIGNLDIEFNPEGKIISYAGGPVLVDYSIPGDPTLLKKIDVWRSGFEAWSKKVIGLASDSFTMDGCDTRDCSIGNLFNDAILSHARQAFDVNQAAGMTTPWPDFSIVNSDGIRAGIPKGDVMVENVVTSSPFEDYAVQLPLTGQEILDMLEGVAVGKNLETGKAVTSFIQVGGLRFTYDSTKQASNDATSSPAPHIITAEIEDRTKIWRPIVHSQTYSVATLDFVMAGGDSILVEKPRPDAITLKRMREILLAYVETQKNITPYVDGRIKVVGGPGAGTDEKEVAAMKERSYLKNSEGWLPGTPGYLKRDFSEGPEQMHRAYALLRR</sequence>
<dbReference type="Pfam" id="PF02872">
    <property type="entry name" value="5_nucleotid_C"/>
    <property type="match status" value="1"/>
</dbReference>
<dbReference type="Pfam" id="PF00149">
    <property type="entry name" value="Metallophos"/>
    <property type="match status" value="1"/>
</dbReference>
<dbReference type="PRINTS" id="PR01607">
    <property type="entry name" value="APYRASEFAMLY"/>
</dbReference>
<keyword evidence="7" id="KW-1185">Reference proteome</keyword>
<gene>
    <name evidence="6" type="ORF">BGZ96_005658</name>
</gene>
<dbReference type="PANTHER" id="PTHR11575:SF24">
    <property type="entry name" value="5'-NUCLEOTIDASE"/>
    <property type="match status" value="1"/>
</dbReference>
<evidence type="ECO:0000313" key="6">
    <source>
        <dbReference type="EMBL" id="KAG0290900.1"/>
    </source>
</evidence>
<dbReference type="InterPro" id="IPR029052">
    <property type="entry name" value="Metallo-depent_PP-like"/>
</dbReference>
<evidence type="ECO:0000313" key="7">
    <source>
        <dbReference type="Proteomes" id="UP001194696"/>
    </source>
</evidence>
<evidence type="ECO:0000256" key="1">
    <source>
        <dbReference type="ARBA" id="ARBA00006654"/>
    </source>
</evidence>
<feature type="domain" description="5'-Nucleotidase C-terminal" evidence="5">
    <location>
        <begin position="350"/>
        <end position="528"/>
    </location>
</feature>
<keyword evidence="3" id="KW-0378">Hydrolase</keyword>
<organism evidence="6 7">
    <name type="scientific">Linnemannia gamsii</name>
    <dbReference type="NCBI Taxonomy" id="64522"/>
    <lineage>
        <taxon>Eukaryota</taxon>
        <taxon>Fungi</taxon>
        <taxon>Fungi incertae sedis</taxon>
        <taxon>Mucoromycota</taxon>
        <taxon>Mortierellomycotina</taxon>
        <taxon>Mortierellomycetes</taxon>
        <taxon>Mortierellales</taxon>
        <taxon>Mortierellaceae</taxon>
        <taxon>Linnemannia</taxon>
    </lineage>
</organism>
<evidence type="ECO:0000259" key="4">
    <source>
        <dbReference type="Pfam" id="PF00149"/>
    </source>
</evidence>
<dbReference type="CDD" id="cd07409">
    <property type="entry name" value="MPP_CD73_N"/>
    <property type="match status" value="1"/>
</dbReference>
<dbReference type="InterPro" id="IPR008334">
    <property type="entry name" value="5'-Nucleotdase_C"/>
</dbReference>
<dbReference type="InterPro" id="IPR036907">
    <property type="entry name" value="5'-Nucleotdase_C_sf"/>
</dbReference>
<dbReference type="InterPro" id="IPR004843">
    <property type="entry name" value="Calcineurin-like_PHP"/>
</dbReference>
<keyword evidence="3" id="KW-0547">Nucleotide-binding</keyword>